<accession>A0A5J4TKF2</accession>
<reference evidence="1 2" key="1">
    <citation type="submission" date="2019-03" db="EMBL/GenBank/DDBJ databases">
        <title>Single cell metagenomics reveals metabolic interactions within the superorganism composed of flagellate Streblomastix strix and complex community of Bacteroidetes bacteria on its surface.</title>
        <authorList>
            <person name="Treitli S.C."/>
            <person name="Kolisko M."/>
            <person name="Husnik F."/>
            <person name="Keeling P."/>
            <person name="Hampl V."/>
        </authorList>
    </citation>
    <scope>NUCLEOTIDE SEQUENCE [LARGE SCALE GENOMIC DNA]</scope>
    <source>
        <strain evidence="1">ST1C</strain>
    </source>
</reference>
<name>A0A5J4TKF2_9EUKA</name>
<organism evidence="1 2">
    <name type="scientific">Streblomastix strix</name>
    <dbReference type="NCBI Taxonomy" id="222440"/>
    <lineage>
        <taxon>Eukaryota</taxon>
        <taxon>Metamonada</taxon>
        <taxon>Preaxostyla</taxon>
        <taxon>Oxymonadida</taxon>
        <taxon>Streblomastigidae</taxon>
        <taxon>Streblomastix</taxon>
    </lineage>
</organism>
<sequence>MELGIKYKRNSHVTTGKSQPQLKAYEVSPKSKRICKVQSLANRSDNSTAAFDIRKWRELSSLIRKIKQVHQTIEKTRNLNTEYSPTRSQKRNSGRFKQITKSSRLQIKGEDFQTDMSSDEFEPNNRLILTTLQQPTAKIHANYNTTWGNNNR</sequence>
<dbReference type="AlphaFoldDB" id="A0A5J4TKF2"/>
<feature type="non-terminal residue" evidence="1">
    <location>
        <position position="152"/>
    </location>
</feature>
<comment type="caution">
    <text evidence="1">The sequence shown here is derived from an EMBL/GenBank/DDBJ whole genome shotgun (WGS) entry which is preliminary data.</text>
</comment>
<dbReference type="EMBL" id="SNRW01030195">
    <property type="protein sequence ID" value="KAA6358213.1"/>
    <property type="molecule type" value="Genomic_DNA"/>
</dbReference>
<proteinExistence type="predicted"/>
<evidence type="ECO:0000313" key="1">
    <source>
        <dbReference type="EMBL" id="KAA6358213.1"/>
    </source>
</evidence>
<gene>
    <name evidence="1" type="ORF">EZS28_046259</name>
</gene>
<dbReference type="Proteomes" id="UP000324800">
    <property type="component" value="Unassembled WGS sequence"/>
</dbReference>
<protein>
    <submittedName>
        <fullName evidence="1">Uncharacterized protein</fullName>
    </submittedName>
</protein>
<evidence type="ECO:0000313" key="2">
    <source>
        <dbReference type="Proteomes" id="UP000324800"/>
    </source>
</evidence>